<accession>A0A285D453</accession>
<dbReference type="Proteomes" id="UP000219467">
    <property type="component" value="Unassembled WGS sequence"/>
</dbReference>
<dbReference type="Gene3D" id="3.90.79.10">
    <property type="entry name" value="Nucleoside Triphosphate Pyrophosphohydrolase"/>
    <property type="match status" value="1"/>
</dbReference>
<evidence type="ECO:0000256" key="2">
    <source>
        <dbReference type="ARBA" id="ARBA00022723"/>
    </source>
</evidence>
<keyword evidence="4" id="KW-0460">Magnesium</keyword>
<comment type="cofactor">
    <cofactor evidence="1">
        <name>Mg(2+)</name>
        <dbReference type="ChEBI" id="CHEBI:18420"/>
    </cofactor>
</comment>
<dbReference type="OrthoDB" id="7066910at2"/>
<evidence type="ECO:0000256" key="3">
    <source>
        <dbReference type="ARBA" id="ARBA00022801"/>
    </source>
</evidence>
<dbReference type="GO" id="GO:0046872">
    <property type="term" value="F:metal ion binding"/>
    <property type="evidence" value="ECO:0007669"/>
    <property type="project" value="UniProtKB-KW"/>
</dbReference>
<evidence type="ECO:0000313" key="7">
    <source>
        <dbReference type="Proteomes" id="UP000219467"/>
    </source>
</evidence>
<protein>
    <submittedName>
        <fullName evidence="6">8-oxo-dGTP pyrophosphatase MutT (NUDIX family)</fullName>
    </submittedName>
</protein>
<dbReference type="GO" id="GO:0005737">
    <property type="term" value="C:cytoplasm"/>
    <property type="evidence" value="ECO:0007669"/>
    <property type="project" value="TreeGrafter"/>
</dbReference>
<dbReference type="InterPro" id="IPR047198">
    <property type="entry name" value="DDP-like_NUDIX"/>
</dbReference>
<keyword evidence="2" id="KW-0479">Metal-binding</keyword>
<dbReference type="RefSeq" id="WP_097031745.1">
    <property type="nucleotide sequence ID" value="NZ_OAOQ01000024.1"/>
</dbReference>
<feature type="domain" description="Nudix hydrolase" evidence="5">
    <location>
        <begin position="21"/>
        <end position="153"/>
    </location>
</feature>
<dbReference type="AlphaFoldDB" id="A0A285D453"/>
<name>A0A285D453_9RHOB</name>
<evidence type="ECO:0000256" key="1">
    <source>
        <dbReference type="ARBA" id="ARBA00001946"/>
    </source>
</evidence>
<organism evidence="6 7">
    <name type="scientific">Cereibacter ovatus</name>
    <dbReference type="NCBI Taxonomy" id="439529"/>
    <lineage>
        <taxon>Bacteria</taxon>
        <taxon>Pseudomonadati</taxon>
        <taxon>Pseudomonadota</taxon>
        <taxon>Alphaproteobacteria</taxon>
        <taxon>Rhodobacterales</taxon>
        <taxon>Paracoccaceae</taxon>
        <taxon>Cereibacter</taxon>
    </lineage>
</organism>
<dbReference type="PANTHER" id="PTHR12629">
    <property type="entry name" value="DIPHOSPHOINOSITOL POLYPHOSPHATE PHOSPHOHYDROLASE"/>
    <property type="match status" value="1"/>
</dbReference>
<dbReference type="InterPro" id="IPR015797">
    <property type="entry name" value="NUDIX_hydrolase-like_dom_sf"/>
</dbReference>
<evidence type="ECO:0000313" key="6">
    <source>
        <dbReference type="EMBL" id="SNX74604.1"/>
    </source>
</evidence>
<sequence length="168" mass="18576">MADGHFMMAGGNVFRMRGPREIRSQCGAICWRREADEVQVLLVTSRDTGRWVIPKGGQIDGLDDPGSAAQEAWEEAGVRGTVLETPLGHYTYRKGLRSGSDVDCDVAVFALKVQEIRDRFPEEGQRDRRWFTPAAAALRVCEPDLSALLASFSPPADTNPDSLPLRPY</sequence>
<evidence type="ECO:0000259" key="5">
    <source>
        <dbReference type="PROSITE" id="PS51462"/>
    </source>
</evidence>
<dbReference type="Pfam" id="PF00293">
    <property type="entry name" value="NUDIX"/>
    <property type="match status" value="1"/>
</dbReference>
<evidence type="ECO:0000256" key="4">
    <source>
        <dbReference type="ARBA" id="ARBA00022842"/>
    </source>
</evidence>
<dbReference type="GO" id="GO:0016462">
    <property type="term" value="F:pyrophosphatase activity"/>
    <property type="evidence" value="ECO:0007669"/>
    <property type="project" value="InterPro"/>
</dbReference>
<dbReference type="InterPro" id="IPR000086">
    <property type="entry name" value="NUDIX_hydrolase_dom"/>
</dbReference>
<keyword evidence="3" id="KW-0378">Hydrolase</keyword>
<proteinExistence type="predicted"/>
<dbReference type="PANTHER" id="PTHR12629:SF0">
    <property type="entry name" value="DIPHOSPHOINOSITOL-POLYPHOSPHATE DIPHOSPHATASE"/>
    <property type="match status" value="1"/>
</dbReference>
<dbReference type="EMBL" id="OAOQ01000024">
    <property type="protein sequence ID" value="SNX74604.1"/>
    <property type="molecule type" value="Genomic_DNA"/>
</dbReference>
<dbReference type="PROSITE" id="PS51462">
    <property type="entry name" value="NUDIX"/>
    <property type="match status" value="1"/>
</dbReference>
<keyword evidence="7" id="KW-1185">Reference proteome</keyword>
<gene>
    <name evidence="6" type="ORF">SAMN05878503_1246</name>
</gene>
<dbReference type="CDD" id="cd04666">
    <property type="entry name" value="NUDIX_DIPP2_like_Nudt4"/>
    <property type="match status" value="1"/>
</dbReference>
<dbReference type="SUPFAM" id="SSF55811">
    <property type="entry name" value="Nudix"/>
    <property type="match status" value="1"/>
</dbReference>
<reference evidence="7" key="1">
    <citation type="submission" date="2017-08" db="EMBL/GenBank/DDBJ databases">
        <authorList>
            <person name="Varghese N."/>
            <person name="Submissions S."/>
        </authorList>
    </citation>
    <scope>NUCLEOTIDE SEQUENCE [LARGE SCALE GENOMIC DNA]</scope>
    <source>
        <strain evidence="7">JA234</strain>
    </source>
</reference>